<evidence type="ECO:0000313" key="3">
    <source>
        <dbReference type="Proteomes" id="UP001500575"/>
    </source>
</evidence>
<evidence type="ECO:0000256" key="1">
    <source>
        <dbReference type="SAM" id="Phobius"/>
    </source>
</evidence>
<accession>A0ABP5JAQ3</accession>
<comment type="caution">
    <text evidence="2">The sequence shown here is derived from an EMBL/GenBank/DDBJ whole genome shotgun (WGS) entry which is preliminary data.</text>
</comment>
<dbReference type="RefSeq" id="WP_344301599.1">
    <property type="nucleotide sequence ID" value="NZ_BAAAQQ010000001.1"/>
</dbReference>
<dbReference type="EMBL" id="BAAAQQ010000001">
    <property type="protein sequence ID" value="GAA2113714.1"/>
    <property type="molecule type" value="Genomic_DNA"/>
</dbReference>
<feature type="transmembrane region" description="Helical" evidence="1">
    <location>
        <begin position="56"/>
        <end position="79"/>
    </location>
</feature>
<organism evidence="2 3">
    <name type="scientific">Nocardioides bigeumensis</name>
    <dbReference type="NCBI Taxonomy" id="433657"/>
    <lineage>
        <taxon>Bacteria</taxon>
        <taxon>Bacillati</taxon>
        <taxon>Actinomycetota</taxon>
        <taxon>Actinomycetes</taxon>
        <taxon>Propionibacteriales</taxon>
        <taxon>Nocardioidaceae</taxon>
        <taxon>Nocardioides</taxon>
    </lineage>
</organism>
<keyword evidence="1" id="KW-0812">Transmembrane</keyword>
<sequence>MGKARGPGNRLVYSEERARLLRISIHVVQGLAVVMVALAVWFFVVSLRDDTEARAAGFLFVMVLVIEAAVLVTMTVWTLRRLPTRSRDARAWCLTTACLTLFASIPLLTIPFGIVVVFVGIFLLTLALRTDPLPA</sequence>
<protein>
    <submittedName>
        <fullName evidence="2">Uncharacterized protein</fullName>
    </submittedName>
</protein>
<evidence type="ECO:0000313" key="2">
    <source>
        <dbReference type="EMBL" id="GAA2113714.1"/>
    </source>
</evidence>
<name>A0ABP5JAQ3_9ACTN</name>
<dbReference type="Proteomes" id="UP001500575">
    <property type="component" value="Unassembled WGS sequence"/>
</dbReference>
<reference evidence="3" key="1">
    <citation type="journal article" date="2019" name="Int. J. Syst. Evol. Microbiol.">
        <title>The Global Catalogue of Microorganisms (GCM) 10K type strain sequencing project: providing services to taxonomists for standard genome sequencing and annotation.</title>
        <authorList>
            <consortium name="The Broad Institute Genomics Platform"/>
            <consortium name="The Broad Institute Genome Sequencing Center for Infectious Disease"/>
            <person name="Wu L."/>
            <person name="Ma J."/>
        </authorList>
    </citation>
    <scope>NUCLEOTIDE SEQUENCE [LARGE SCALE GENOMIC DNA]</scope>
    <source>
        <strain evidence="3">JCM 16021</strain>
    </source>
</reference>
<keyword evidence="1" id="KW-0472">Membrane</keyword>
<gene>
    <name evidence="2" type="ORF">GCM10009843_01670</name>
</gene>
<feature type="transmembrane region" description="Helical" evidence="1">
    <location>
        <begin position="91"/>
        <end position="124"/>
    </location>
</feature>
<keyword evidence="1" id="KW-1133">Transmembrane helix</keyword>
<keyword evidence="3" id="KW-1185">Reference proteome</keyword>
<feature type="transmembrane region" description="Helical" evidence="1">
    <location>
        <begin position="20"/>
        <end position="44"/>
    </location>
</feature>
<proteinExistence type="predicted"/>